<evidence type="ECO:0000256" key="1">
    <source>
        <dbReference type="SAM" id="Phobius"/>
    </source>
</evidence>
<reference evidence="2 3" key="1">
    <citation type="submission" date="2020-07" db="EMBL/GenBank/DDBJ databases">
        <title>Ralstonia phages.</title>
        <authorList>
            <person name="Trotereau A."/>
            <person name="Boyer C."/>
            <person name="Torres-Barcelo C."/>
        </authorList>
    </citation>
    <scope>NUCLEOTIDE SEQUENCE [LARGE SCALE GENOMIC DNA]</scope>
</reference>
<keyword evidence="1" id="KW-0812">Transmembrane</keyword>
<dbReference type="EMBL" id="MT740725">
    <property type="protein sequence ID" value="QMV32358.1"/>
    <property type="molecule type" value="Genomic_DNA"/>
</dbReference>
<dbReference type="Proteomes" id="UP000515295">
    <property type="component" value="Segment"/>
</dbReference>
<sequence>MLRKLSALPTPAIDFLLGCILGALMATICYFAFIHGEARVYATPAKHASKKP</sequence>
<protein>
    <submittedName>
        <fullName evidence="2">Uncharacterized protein</fullName>
    </submittedName>
</protein>
<organism evidence="2 3">
    <name type="scientific">Ralstonia phage Adzire</name>
    <dbReference type="NCBI Taxonomy" id="2759711"/>
    <lineage>
        <taxon>Viruses</taxon>
        <taxon>Duplodnaviria</taxon>
        <taxon>Heunggongvirae</taxon>
        <taxon>Uroviricota</taxon>
        <taxon>Caudoviricetes</taxon>
        <taxon>Bakolyvirus</taxon>
        <taxon>Bakolyvirus simangalove</taxon>
    </lineage>
</organism>
<proteinExistence type="predicted"/>
<feature type="transmembrane region" description="Helical" evidence="1">
    <location>
        <begin position="12"/>
        <end position="33"/>
    </location>
</feature>
<gene>
    <name evidence="2" type="ORF">S1_00041</name>
</gene>
<accession>A0A7G5B7T5</accession>
<evidence type="ECO:0000313" key="2">
    <source>
        <dbReference type="EMBL" id="QMV32358.1"/>
    </source>
</evidence>
<name>A0A7G5B7T5_9CAUD</name>
<evidence type="ECO:0000313" key="3">
    <source>
        <dbReference type="Proteomes" id="UP000515295"/>
    </source>
</evidence>
<keyword evidence="1" id="KW-1133">Transmembrane helix</keyword>
<keyword evidence="1" id="KW-0472">Membrane</keyword>